<evidence type="ECO:0000256" key="1">
    <source>
        <dbReference type="SAM" id="Phobius"/>
    </source>
</evidence>
<keyword evidence="1" id="KW-0472">Membrane</keyword>
<sequence length="55" mass="6173">MSVANQNLAPVFEISGIVGVMLVAEFVLPRLLVTVAYVPVGNRHVIRRIQRNMHF</sequence>
<dbReference type="EMBL" id="AANZ01000014">
    <property type="protein sequence ID" value="EAQ79397.1"/>
    <property type="molecule type" value="Genomic_DNA"/>
</dbReference>
<comment type="caution">
    <text evidence="2">The sequence shown here is derived from an EMBL/GenBank/DDBJ whole genome shotgun (WGS) entry which is preliminary data.</text>
</comment>
<evidence type="ECO:0000313" key="2">
    <source>
        <dbReference type="EMBL" id="EAQ79397.1"/>
    </source>
</evidence>
<name>A3ZVQ1_9BACT</name>
<dbReference type="HOGENOM" id="CLU_3022881_0_0_0"/>
<evidence type="ECO:0000313" key="3">
    <source>
        <dbReference type="Proteomes" id="UP000004358"/>
    </source>
</evidence>
<feature type="transmembrane region" description="Helical" evidence="1">
    <location>
        <begin position="14"/>
        <end position="38"/>
    </location>
</feature>
<dbReference type="Proteomes" id="UP000004358">
    <property type="component" value="Unassembled WGS sequence"/>
</dbReference>
<keyword evidence="1" id="KW-1133">Transmembrane helix</keyword>
<protein>
    <submittedName>
        <fullName evidence="2">Uncharacterized protein</fullName>
    </submittedName>
</protein>
<dbReference type="AlphaFoldDB" id="A3ZVQ1"/>
<accession>A3ZVQ1</accession>
<gene>
    <name evidence="2" type="ORF">DSM3645_02938</name>
</gene>
<organism evidence="2 3">
    <name type="scientific">Blastopirellula marina DSM 3645</name>
    <dbReference type="NCBI Taxonomy" id="314230"/>
    <lineage>
        <taxon>Bacteria</taxon>
        <taxon>Pseudomonadati</taxon>
        <taxon>Planctomycetota</taxon>
        <taxon>Planctomycetia</taxon>
        <taxon>Pirellulales</taxon>
        <taxon>Pirellulaceae</taxon>
        <taxon>Blastopirellula</taxon>
    </lineage>
</organism>
<proteinExistence type="predicted"/>
<keyword evidence="1" id="KW-0812">Transmembrane</keyword>
<reference evidence="2 3" key="1">
    <citation type="submission" date="2006-02" db="EMBL/GenBank/DDBJ databases">
        <authorList>
            <person name="Amann R."/>
            <person name="Ferriera S."/>
            <person name="Johnson J."/>
            <person name="Kravitz S."/>
            <person name="Halpern A."/>
            <person name="Remington K."/>
            <person name="Beeson K."/>
            <person name="Tran B."/>
            <person name="Rogers Y.-H."/>
            <person name="Friedman R."/>
            <person name="Venter J.C."/>
        </authorList>
    </citation>
    <scope>NUCLEOTIDE SEQUENCE [LARGE SCALE GENOMIC DNA]</scope>
    <source>
        <strain evidence="2 3">DSM 3645</strain>
    </source>
</reference>